<proteinExistence type="predicted"/>
<dbReference type="AlphaFoldDB" id="A0A1R1XSG3"/>
<dbReference type="GO" id="GO:0033617">
    <property type="term" value="P:mitochondrial respiratory chain complex IV assembly"/>
    <property type="evidence" value="ECO:0007669"/>
    <property type="project" value="InterPro"/>
</dbReference>
<protein>
    <submittedName>
        <fullName evidence="2">Cytochrome oxidase assembly factor 4</fullName>
    </submittedName>
</protein>
<dbReference type="GO" id="GO:0005758">
    <property type="term" value="C:mitochondrial intermembrane space"/>
    <property type="evidence" value="ECO:0007669"/>
    <property type="project" value="InterPro"/>
</dbReference>
<keyword evidence="3" id="KW-1185">Reference proteome</keyword>
<dbReference type="OrthoDB" id="5586401at2759"/>
<organism evidence="2 3">
    <name type="scientific">Smittium culicis</name>
    <dbReference type="NCBI Taxonomy" id="133412"/>
    <lineage>
        <taxon>Eukaryota</taxon>
        <taxon>Fungi</taxon>
        <taxon>Fungi incertae sedis</taxon>
        <taxon>Zoopagomycota</taxon>
        <taxon>Kickxellomycotina</taxon>
        <taxon>Harpellomycetes</taxon>
        <taxon>Harpellales</taxon>
        <taxon>Legeriomycetaceae</taxon>
        <taxon>Smittium</taxon>
    </lineage>
</organism>
<feature type="region of interest" description="Disordered" evidence="1">
    <location>
        <begin position="1"/>
        <end position="22"/>
    </location>
</feature>
<evidence type="ECO:0000256" key="1">
    <source>
        <dbReference type="SAM" id="MobiDB-lite"/>
    </source>
</evidence>
<evidence type="ECO:0000313" key="3">
    <source>
        <dbReference type="Proteomes" id="UP000187429"/>
    </source>
</evidence>
<accession>A0A1R1XSG3</accession>
<reference evidence="3" key="1">
    <citation type="submission" date="2017-01" db="EMBL/GenBank/DDBJ databases">
        <authorList>
            <person name="Wang Y."/>
            <person name="White M."/>
            <person name="Kvist S."/>
            <person name="Moncalvo J.-M."/>
        </authorList>
    </citation>
    <scope>NUCLEOTIDE SEQUENCE [LARGE SCALE GENOMIC DNA]</scope>
    <source>
        <strain evidence="3">ID-206-W2</strain>
    </source>
</reference>
<dbReference type="EMBL" id="LSSM01003547">
    <property type="protein sequence ID" value="OMJ17580.1"/>
    <property type="molecule type" value="Genomic_DNA"/>
</dbReference>
<comment type="caution">
    <text evidence="2">The sequence shown here is derived from an EMBL/GenBank/DDBJ whole genome shotgun (WGS) entry which is preliminary data.</text>
</comment>
<dbReference type="Proteomes" id="UP000187429">
    <property type="component" value="Unassembled WGS sequence"/>
</dbReference>
<dbReference type="PANTHER" id="PTHR13639:SF2">
    <property type="entry name" value="CYTOCHROME C OXIDASE ASSEMBLY FACTOR 4 HOMOLOG, MITOCHONDRIAL"/>
    <property type="match status" value="1"/>
</dbReference>
<feature type="compositionally biased region" description="Basic and acidic residues" evidence="1">
    <location>
        <begin position="1"/>
        <end position="10"/>
    </location>
</feature>
<dbReference type="PANTHER" id="PTHR13639">
    <property type="entry name" value="CYTOCHROME C OXIDASE ASSEMBLY FACTOR 4 HOMOLOG, MITOCHONDRIAL"/>
    <property type="match status" value="1"/>
</dbReference>
<gene>
    <name evidence="2" type="ORF">AYI69_g7369</name>
</gene>
<dbReference type="InterPro" id="IPR039870">
    <property type="entry name" value="Coa4-like"/>
</dbReference>
<name>A0A1R1XSG3_9FUNG</name>
<sequence>MNNSEKETAVENRSLPVEDEDEDEWDARIKKTGCYKENEALLICHFDTHDWRKCTSEMKAFKDCMNSYKKAGI</sequence>
<evidence type="ECO:0000313" key="2">
    <source>
        <dbReference type="EMBL" id="OMJ17580.1"/>
    </source>
</evidence>